<dbReference type="PANTHER" id="PTHR33620:SF1">
    <property type="entry name" value="UREASE ACCESSORY PROTEIN F"/>
    <property type="match status" value="1"/>
</dbReference>
<keyword evidence="1" id="KW-0996">Nickel insertion</keyword>
<keyword evidence="2" id="KW-0143">Chaperone</keyword>
<comment type="caution">
    <text evidence="3">The sequence shown here is derived from an EMBL/GenBank/DDBJ whole genome shotgun (WGS) entry which is preliminary data.</text>
</comment>
<dbReference type="GO" id="GO:0016151">
    <property type="term" value="F:nickel cation binding"/>
    <property type="evidence" value="ECO:0007669"/>
    <property type="project" value="InterPro"/>
</dbReference>
<evidence type="ECO:0000313" key="3">
    <source>
        <dbReference type="EMBL" id="RHW25350.1"/>
    </source>
</evidence>
<dbReference type="OrthoDB" id="3382047at2"/>
<organism evidence="3 4">
    <name type="scientific">Nocardioides immobilis</name>
    <dbReference type="NCBI Taxonomy" id="2049295"/>
    <lineage>
        <taxon>Bacteria</taxon>
        <taxon>Bacillati</taxon>
        <taxon>Actinomycetota</taxon>
        <taxon>Actinomycetes</taxon>
        <taxon>Propionibacteriales</taxon>
        <taxon>Nocardioidaceae</taxon>
        <taxon>Nocardioides</taxon>
    </lineage>
</organism>
<dbReference type="InterPro" id="IPR038277">
    <property type="entry name" value="UreF_sf"/>
</dbReference>
<evidence type="ECO:0000256" key="1">
    <source>
        <dbReference type="ARBA" id="ARBA00022988"/>
    </source>
</evidence>
<keyword evidence="4" id="KW-1185">Reference proteome</keyword>
<dbReference type="Proteomes" id="UP000283644">
    <property type="component" value="Unassembled WGS sequence"/>
</dbReference>
<dbReference type="Gene3D" id="1.10.4190.10">
    <property type="entry name" value="Urease accessory protein UreF"/>
    <property type="match status" value="1"/>
</dbReference>
<protein>
    <submittedName>
        <fullName evidence="3">Urease accessory protein UreF</fullName>
    </submittedName>
</protein>
<dbReference type="EMBL" id="QXGH01000025">
    <property type="protein sequence ID" value="RHW25350.1"/>
    <property type="molecule type" value="Genomic_DNA"/>
</dbReference>
<accession>A0A417XYA5</accession>
<dbReference type="AlphaFoldDB" id="A0A417XYA5"/>
<gene>
    <name evidence="3" type="ORF">D0Z08_20295</name>
</gene>
<dbReference type="Pfam" id="PF01730">
    <property type="entry name" value="UreF"/>
    <property type="match status" value="1"/>
</dbReference>
<proteinExistence type="predicted"/>
<dbReference type="InterPro" id="IPR002639">
    <property type="entry name" value="UreF"/>
</dbReference>
<evidence type="ECO:0000313" key="4">
    <source>
        <dbReference type="Proteomes" id="UP000283644"/>
    </source>
</evidence>
<name>A0A417XYA5_9ACTN</name>
<reference evidence="3 4" key="1">
    <citation type="submission" date="2018-09" db="EMBL/GenBank/DDBJ databases">
        <title>Genome sequencing of Nocardioides immobilis CCTCC AB 2017083 for comparison to Nocardioides silvaticus.</title>
        <authorList>
            <person name="Li C."/>
            <person name="Wang G."/>
        </authorList>
    </citation>
    <scope>NUCLEOTIDE SEQUENCE [LARGE SCALE GENOMIC DNA]</scope>
    <source>
        <strain evidence="3 4">CCTCC AB 2017083</strain>
    </source>
</reference>
<dbReference type="PANTHER" id="PTHR33620">
    <property type="entry name" value="UREASE ACCESSORY PROTEIN F"/>
    <property type="match status" value="1"/>
</dbReference>
<evidence type="ECO:0000256" key="2">
    <source>
        <dbReference type="ARBA" id="ARBA00023186"/>
    </source>
</evidence>
<sequence>MLLADARLPAAGHTQSGTVEAALAHGLTTHDVPAYLRTRLRSVTLVEAGTAVVARHRAGPGGKLAEVDVAWAARTPSSALRQASRSQGRALRRLAGALWPEGLTPLRDLAAPSRATVLGVVAGHLGLPAGSLARLVGYDDVQTVCAAVLKLAPMDPAVATGWVAAALPEVTALATQVADLTTPDQIPSVGCPQIEVWAQAHSITSRRLFRA</sequence>